<dbReference type="AlphaFoldDB" id="A0A0C1VNR2"/>
<organism evidence="13 14">
    <name type="scientific">Vibrio owensii CAIM 1854 = LMG 25443</name>
    <dbReference type="NCBI Taxonomy" id="1229493"/>
    <lineage>
        <taxon>Bacteria</taxon>
        <taxon>Pseudomonadati</taxon>
        <taxon>Pseudomonadota</taxon>
        <taxon>Gammaproteobacteria</taxon>
        <taxon>Vibrionales</taxon>
        <taxon>Vibrionaceae</taxon>
        <taxon>Vibrio</taxon>
    </lineage>
</organism>
<dbReference type="PANTHER" id="PTHR43661:SF1">
    <property type="entry name" value="PHOSPHOGLUCONATE DEHYDRATASE"/>
    <property type="match status" value="1"/>
</dbReference>
<dbReference type="RefSeq" id="WP_020196674.1">
    <property type="nucleotide sequence ID" value="NZ_BAOH01000067.1"/>
</dbReference>
<evidence type="ECO:0000256" key="7">
    <source>
        <dbReference type="ARBA" id="ARBA00023239"/>
    </source>
</evidence>
<sequence length="598" mass="63595">MTHQVILDVTQRLVERSQEARAAFLARTEVQAEAGKGRVGLSCGNLAHAVAASCSSEKKSILDFTHSNVALISAYNDMLSAHQPYQHYPDQIKQVLSGYGHTAQVAGCVPAMCDGVTQGQAGMDMSLFSRDLIAQSTALSLSHNVFDATLLLGICDKIAPGQLMGALSYAHLPTTFVPAGLMATGISNEEKVDVRQKYAAGEVGKDALLDMECRAYHSAGTCTFYGTANTNQLVFEAMGLMLPGSAFIHPHTELRKALTDHTALKIAAMNAGSANFRPLSEVVTEKSLINGIVALLASGGSTNHTIHMLAVARAAGLILTWQDISDLSEVVPLLARVYPNGPADMNAFQEAGGVPALLHRLNESGLLHRDVKPVFGEFEDQMTLPKLVDGKLTWTPCDGSQDGEVIAAPTQAFQNTGGTRVLNGNLGKAVVKVSAVKEDQRIIEAPAIVFQCQHEVEAAYKRGELNQDCIVVVTHNGPAANGMPELHKLMPILGNVQKAGFKVALVTDGRLSGASGKIPSAIHVSPEAIRGGAIGLVRNGDIIRVDCQTGELNNLSDVTGRELLEMDTEAKQQTWGRGFFSVIRQSVSSAEEGASFIV</sequence>
<keyword evidence="6 9" id="KW-0311">Gluconate utilization</keyword>
<dbReference type="InterPro" id="IPR000581">
    <property type="entry name" value="ILV_EDD_N"/>
</dbReference>
<keyword evidence="3 9" id="KW-0479">Metal-binding</keyword>
<evidence type="ECO:0000259" key="12">
    <source>
        <dbReference type="Pfam" id="PF24877"/>
    </source>
</evidence>
<dbReference type="SUPFAM" id="SSF52016">
    <property type="entry name" value="LeuD/IlvD-like"/>
    <property type="match status" value="1"/>
</dbReference>
<accession>A0A0C1VNR2</accession>
<dbReference type="GO" id="GO:0009255">
    <property type="term" value="P:Entner-Doudoroff pathway through 6-phosphogluconate"/>
    <property type="evidence" value="ECO:0007669"/>
    <property type="project" value="UniProtKB-UniRule"/>
</dbReference>
<dbReference type="InterPro" id="IPR056740">
    <property type="entry name" value="ILV_EDD_C"/>
</dbReference>
<gene>
    <name evidence="9" type="primary">edd</name>
    <name evidence="13" type="ORF">H735_19440</name>
</gene>
<evidence type="ECO:0000256" key="8">
    <source>
        <dbReference type="ARBA" id="ARBA00023277"/>
    </source>
</evidence>
<name>A0A0C1VNR2_9VIBR</name>
<feature type="binding site" evidence="9">
    <location>
        <position position="155"/>
    </location>
    <ligand>
        <name>[4Fe-4S] cluster</name>
        <dbReference type="ChEBI" id="CHEBI:49883"/>
    </ligand>
</feature>
<protein>
    <recommendedName>
        <fullName evidence="9 10">Phosphogluconate dehydratase</fullName>
        <ecNumber evidence="9 10">4.2.1.12</ecNumber>
    </recommendedName>
</protein>
<feature type="domain" description="Dihydroxy-acid/6-phosphogluconate dehydratase C-terminal" evidence="12">
    <location>
        <begin position="404"/>
        <end position="594"/>
    </location>
</feature>
<evidence type="ECO:0000256" key="5">
    <source>
        <dbReference type="ARBA" id="ARBA00023014"/>
    </source>
</evidence>
<evidence type="ECO:0000256" key="4">
    <source>
        <dbReference type="ARBA" id="ARBA00023004"/>
    </source>
</evidence>
<reference evidence="13 14" key="1">
    <citation type="submission" date="2014-07" db="EMBL/GenBank/DDBJ databases">
        <title>Unique and conserved regions in Vibrio harveyi and related species in comparison with the shrimp pathogen Vibrio harveyi CAIM 1792.</title>
        <authorList>
            <person name="Espinoza-Valles I."/>
            <person name="Vora G."/>
            <person name="Leekitcharoenphon P."/>
            <person name="Ussery D."/>
            <person name="Hoj L."/>
            <person name="Gomez-Gil B."/>
        </authorList>
    </citation>
    <scope>NUCLEOTIDE SEQUENCE [LARGE SCALE GENOMIC DNA]</scope>
    <source>
        <strain evidence="14">CAIM 1854 / LMG 25443</strain>
    </source>
</reference>
<keyword evidence="4 9" id="KW-0408">Iron</keyword>
<proteinExistence type="inferred from homology"/>
<dbReference type="PANTHER" id="PTHR43661">
    <property type="entry name" value="D-XYLONATE DEHYDRATASE"/>
    <property type="match status" value="1"/>
</dbReference>
<dbReference type="EC" id="4.2.1.12" evidence="9 10"/>
<dbReference type="PATRIC" id="fig|1229493.5.peg.3219"/>
<comment type="similarity">
    <text evidence="1 9">Belongs to the IlvD/Edd family.</text>
</comment>
<keyword evidence="7 9" id="KW-0456">Lyase</keyword>
<evidence type="ECO:0000313" key="14">
    <source>
        <dbReference type="Proteomes" id="UP000031586"/>
    </source>
</evidence>
<dbReference type="InterPro" id="IPR004786">
    <property type="entry name" value="6-phosphgluc_deHydtase"/>
</dbReference>
<evidence type="ECO:0000256" key="6">
    <source>
        <dbReference type="ARBA" id="ARBA00023064"/>
    </source>
</evidence>
<dbReference type="PROSITE" id="PS00887">
    <property type="entry name" value="ILVD_EDD_2"/>
    <property type="match status" value="1"/>
</dbReference>
<dbReference type="EMBL" id="JPRD01000036">
    <property type="protein sequence ID" value="KIF51483.1"/>
    <property type="molecule type" value="Genomic_DNA"/>
</dbReference>
<keyword evidence="8 9" id="KW-0119">Carbohydrate metabolism</keyword>
<dbReference type="GO" id="GO:0005829">
    <property type="term" value="C:cytosol"/>
    <property type="evidence" value="ECO:0007669"/>
    <property type="project" value="TreeGrafter"/>
</dbReference>
<evidence type="ECO:0000259" key="11">
    <source>
        <dbReference type="Pfam" id="PF00920"/>
    </source>
</evidence>
<dbReference type="InterPro" id="IPR020558">
    <property type="entry name" value="DiOHA_6PGluconate_deHydtase_CS"/>
</dbReference>
<dbReference type="NCBIfam" id="TIGR01196">
    <property type="entry name" value="edd"/>
    <property type="match status" value="1"/>
</dbReference>
<comment type="function">
    <text evidence="9">Catalyzes the dehydration of 6-phospho-D-gluconate to 2-dehydro-3-deoxy-6-phospho-D-gluconate.</text>
</comment>
<dbReference type="Pfam" id="PF24877">
    <property type="entry name" value="ILV_EDD_C"/>
    <property type="match status" value="1"/>
</dbReference>
<evidence type="ECO:0000256" key="1">
    <source>
        <dbReference type="ARBA" id="ARBA00006486"/>
    </source>
</evidence>
<keyword evidence="5 9" id="KW-0411">Iron-sulfur</keyword>
<dbReference type="HAMAP" id="MF_02094">
    <property type="entry name" value="Edd"/>
    <property type="match status" value="1"/>
</dbReference>
<evidence type="ECO:0000256" key="9">
    <source>
        <dbReference type="HAMAP-Rule" id="MF_02094"/>
    </source>
</evidence>
<comment type="catalytic activity">
    <reaction evidence="9">
        <text>6-phospho-D-gluconate = 2-dehydro-3-deoxy-6-phospho-D-gluconate + H2O</text>
        <dbReference type="Rhea" id="RHEA:17277"/>
        <dbReference type="ChEBI" id="CHEBI:15377"/>
        <dbReference type="ChEBI" id="CHEBI:57569"/>
        <dbReference type="ChEBI" id="CHEBI:58759"/>
        <dbReference type="EC" id="4.2.1.12"/>
    </reaction>
</comment>
<evidence type="ECO:0000313" key="13">
    <source>
        <dbReference type="EMBL" id="KIF51483.1"/>
    </source>
</evidence>
<dbReference type="GO" id="GO:0004456">
    <property type="term" value="F:phosphogluconate dehydratase activity"/>
    <property type="evidence" value="ECO:0007669"/>
    <property type="project" value="UniProtKB-UniRule"/>
</dbReference>
<comment type="caution">
    <text evidence="13">The sequence shown here is derived from an EMBL/GenBank/DDBJ whole genome shotgun (WGS) entry which is preliminary data.</text>
</comment>
<dbReference type="InterPro" id="IPR037237">
    <property type="entry name" value="IlvD/EDD_N"/>
</dbReference>
<dbReference type="PROSITE" id="PS00886">
    <property type="entry name" value="ILVD_EDD_1"/>
    <property type="match status" value="1"/>
</dbReference>
<feature type="binding site" evidence="9">
    <location>
        <position position="222"/>
    </location>
    <ligand>
        <name>[4Fe-4S] cluster</name>
        <dbReference type="ChEBI" id="CHEBI:49883"/>
    </ligand>
</feature>
<dbReference type="InterPro" id="IPR042096">
    <property type="entry name" value="Dihydro-acid_dehy_C"/>
</dbReference>
<dbReference type="Proteomes" id="UP000031586">
    <property type="component" value="Unassembled WGS sequence"/>
</dbReference>
<evidence type="ECO:0000256" key="3">
    <source>
        <dbReference type="ARBA" id="ARBA00022723"/>
    </source>
</evidence>
<dbReference type="SUPFAM" id="SSF143975">
    <property type="entry name" value="IlvD/EDD N-terminal domain-like"/>
    <property type="match status" value="1"/>
</dbReference>
<dbReference type="GO" id="GO:0046872">
    <property type="term" value="F:metal ion binding"/>
    <property type="evidence" value="ECO:0007669"/>
    <property type="project" value="UniProtKB-KW"/>
</dbReference>
<evidence type="ECO:0000256" key="2">
    <source>
        <dbReference type="ARBA" id="ARBA00022485"/>
    </source>
</evidence>
<dbReference type="Pfam" id="PF00920">
    <property type="entry name" value="ILVD_EDD_N"/>
    <property type="match status" value="1"/>
</dbReference>
<dbReference type="UniPathway" id="UPA00226"/>
<dbReference type="GO" id="GO:0019521">
    <property type="term" value="P:D-gluconate metabolic process"/>
    <property type="evidence" value="ECO:0007669"/>
    <property type="project" value="UniProtKB-KW"/>
</dbReference>
<comment type="pathway">
    <text evidence="9">Carbohydrate metabolism; Entner-Doudoroff pathway.</text>
</comment>
<keyword evidence="2 9" id="KW-0004">4Fe-4S</keyword>
<dbReference type="GO" id="GO:0051539">
    <property type="term" value="F:4 iron, 4 sulfur cluster binding"/>
    <property type="evidence" value="ECO:0007669"/>
    <property type="project" value="UniProtKB-UniRule"/>
</dbReference>
<evidence type="ECO:0000256" key="10">
    <source>
        <dbReference type="NCBIfam" id="TIGR01196"/>
    </source>
</evidence>
<comment type="cofactor">
    <cofactor evidence="9">
        <name>[4Fe-4S] cluster</name>
        <dbReference type="ChEBI" id="CHEBI:49883"/>
    </cofactor>
    <text evidence="9">Binds 1 [4Fe-4S] cluster.</text>
</comment>
<feature type="domain" description="Dihydroxy-acid/6-phosphogluconate dehydratase N-terminal" evidence="11">
    <location>
        <begin position="68"/>
        <end position="377"/>
    </location>
</feature>
<dbReference type="Gene3D" id="3.50.30.80">
    <property type="entry name" value="IlvD/EDD C-terminal domain-like"/>
    <property type="match status" value="1"/>
</dbReference>